<dbReference type="PROSITE" id="PS50888">
    <property type="entry name" value="BHLH"/>
    <property type="match status" value="1"/>
</dbReference>
<feature type="compositionally biased region" description="Low complexity" evidence="7">
    <location>
        <begin position="101"/>
        <end position="131"/>
    </location>
</feature>
<feature type="compositionally biased region" description="Polar residues" evidence="7">
    <location>
        <begin position="1"/>
        <end position="13"/>
    </location>
</feature>
<keyword evidence="6" id="KW-0175">Coiled coil</keyword>
<dbReference type="InterPro" id="IPR011598">
    <property type="entry name" value="bHLH_dom"/>
</dbReference>
<feature type="compositionally biased region" description="Polar residues" evidence="7">
    <location>
        <begin position="65"/>
        <end position="88"/>
    </location>
</feature>
<accession>A0A2P5D8Z8</accession>
<organism evidence="9 10">
    <name type="scientific">Parasponia andersonii</name>
    <name type="common">Sponia andersonii</name>
    <dbReference type="NCBI Taxonomy" id="3476"/>
    <lineage>
        <taxon>Eukaryota</taxon>
        <taxon>Viridiplantae</taxon>
        <taxon>Streptophyta</taxon>
        <taxon>Embryophyta</taxon>
        <taxon>Tracheophyta</taxon>
        <taxon>Spermatophyta</taxon>
        <taxon>Magnoliopsida</taxon>
        <taxon>eudicotyledons</taxon>
        <taxon>Gunneridae</taxon>
        <taxon>Pentapetalae</taxon>
        <taxon>rosids</taxon>
        <taxon>fabids</taxon>
        <taxon>Rosales</taxon>
        <taxon>Cannabaceae</taxon>
        <taxon>Parasponia</taxon>
    </lineage>
</organism>
<evidence type="ECO:0000313" key="9">
    <source>
        <dbReference type="EMBL" id="PON69754.1"/>
    </source>
</evidence>
<dbReference type="PANTHER" id="PTHR16223:SF279">
    <property type="entry name" value="TRANSCRIPTION FACTOR BHLH122"/>
    <property type="match status" value="1"/>
</dbReference>
<feature type="region of interest" description="Disordered" evidence="7">
    <location>
        <begin position="64"/>
        <end position="153"/>
    </location>
</feature>
<keyword evidence="10" id="KW-1185">Reference proteome</keyword>
<dbReference type="STRING" id="3476.A0A2P5D8Z8"/>
<dbReference type="CDD" id="cd11393">
    <property type="entry name" value="bHLH_AtbHLH_like"/>
    <property type="match status" value="1"/>
</dbReference>
<evidence type="ECO:0000256" key="2">
    <source>
        <dbReference type="ARBA" id="ARBA00023015"/>
    </source>
</evidence>
<evidence type="ECO:0000313" key="10">
    <source>
        <dbReference type="Proteomes" id="UP000237105"/>
    </source>
</evidence>
<dbReference type="Pfam" id="PF00010">
    <property type="entry name" value="HLH"/>
    <property type="match status" value="1"/>
</dbReference>
<feature type="coiled-coil region" evidence="6">
    <location>
        <begin position="367"/>
        <end position="414"/>
    </location>
</feature>
<dbReference type="EMBL" id="JXTB01000054">
    <property type="protein sequence ID" value="PON69754.1"/>
    <property type="molecule type" value="Genomic_DNA"/>
</dbReference>
<evidence type="ECO:0000256" key="4">
    <source>
        <dbReference type="ARBA" id="ARBA00023163"/>
    </source>
</evidence>
<dbReference type="GO" id="GO:0046983">
    <property type="term" value="F:protein dimerization activity"/>
    <property type="evidence" value="ECO:0007669"/>
    <property type="project" value="InterPro"/>
</dbReference>
<dbReference type="InterPro" id="IPR045843">
    <property type="entry name" value="IND-like"/>
</dbReference>
<dbReference type="SMART" id="SM00353">
    <property type="entry name" value="HLH"/>
    <property type="match status" value="1"/>
</dbReference>
<feature type="domain" description="BHLH" evidence="8">
    <location>
        <begin position="354"/>
        <end position="404"/>
    </location>
</feature>
<dbReference type="InterPro" id="IPR036638">
    <property type="entry name" value="HLH_DNA-bd_sf"/>
</dbReference>
<feature type="compositionally biased region" description="Polar residues" evidence="7">
    <location>
        <begin position="137"/>
        <end position="152"/>
    </location>
</feature>
<sequence>MESDLQHPQQMSSGPGLMRYRSAPSSYFTNMLDREFCQQFFNRPSSPETERIFARFMNSGGLDDTTAQKLSSETTQQTQFVTSPTMSNEAEAGAGAGAGAGAVAHQQQQQQQSNLNSYSSDSQSFNYHSQSKPPLPNQSLGSSNEVSYSMGMNQFPPMRTGGLNNSTLIRHSSSPAGLFANINIEGLGAIRGMGSYGASSSTNEEATFSTPNKLKNFSSGPPPNASAGLLSPIDEIIDDKTIVVNNLDGGAFGEGRGNNFVSSYPPLGSWDDSAIISDDVTGLKRLREEDEKPFSRLNTNLPSETQNVETLTRPPTVLAHHLSLPKTSSEMAAIEKFLQFQDSVPCKIRAKRGCATHPRSIAERVRRTRISERMRKLQELVPNMEKQTNTADMLDLAVEYIKDLQKQVQTLSDNRAKCTCSNKASAAITRKDTEAS</sequence>
<evidence type="ECO:0000259" key="8">
    <source>
        <dbReference type="PROSITE" id="PS50888"/>
    </source>
</evidence>
<evidence type="ECO:0000256" key="1">
    <source>
        <dbReference type="ARBA" id="ARBA00004123"/>
    </source>
</evidence>
<reference evidence="10" key="1">
    <citation type="submission" date="2016-06" db="EMBL/GenBank/DDBJ databases">
        <title>Parallel loss of symbiosis genes in relatives of nitrogen-fixing non-legume Parasponia.</title>
        <authorList>
            <person name="Van Velzen R."/>
            <person name="Holmer R."/>
            <person name="Bu F."/>
            <person name="Rutten L."/>
            <person name="Van Zeijl A."/>
            <person name="Liu W."/>
            <person name="Santuari L."/>
            <person name="Cao Q."/>
            <person name="Sharma T."/>
            <person name="Shen D."/>
            <person name="Roswanjaya Y."/>
            <person name="Wardhani T."/>
            <person name="Kalhor M.S."/>
            <person name="Jansen J."/>
            <person name="Van den Hoogen J."/>
            <person name="Gungor B."/>
            <person name="Hartog M."/>
            <person name="Hontelez J."/>
            <person name="Verver J."/>
            <person name="Yang W.-C."/>
            <person name="Schijlen E."/>
            <person name="Repin R."/>
            <person name="Schilthuizen M."/>
            <person name="Schranz E."/>
            <person name="Heidstra R."/>
            <person name="Miyata K."/>
            <person name="Fedorova E."/>
            <person name="Kohlen W."/>
            <person name="Bisseling T."/>
            <person name="Smit S."/>
            <person name="Geurts R."/>
        </authorList>
    </citation>
    <scope>NUCLEOTIDE SEQUENCE [LARGE SCALE GENOMIC DNA]</scope>
    <source>
        <strain evidence="10">cv. WU1-14</strain>
    </source>
</reference>
<keyword evidence="5" id="KW-0539">Nucleus</keyword>
<dbReference type="GO" id="GO:0000981">
    <property type="term" value="F:DNA-binding transcription factor activity, RNA polymerase II-specific"/>
    <property type="evidence" value="ECO:0007669"/>
    <property type="project" value="TreeGrafter"/>
</dbReference>
<comment type="subcellular location">
    <subcellularLocation>
        <location evidence="1">Nucleus</location>
    </subcellularLocation>
</comment>
<gene>
    <name evidence="9" type="primary">PanBHLH29</name>
    <name evidence="9" type="ORF">PanWU01x14_085380</name>
</gene>
<evidence type="ECO:0000256" key="6">
    <source>
        <dbReference type="SAM" id="Coils"/>
    </source>
</evidence>
<dbReference type="FunFam" id="4.10.280.10:FF:000021">
    <property type="entry name" value="Transcription factor bHLH130 family"/>
    <property type="match status" value="1"/>
</dbReference>
<dbReference type="InterPro" id="IPR045239">
    <property type="entry name" value="bHLH95_bHLH"/>
</dbReference>
<dbReference type="Proteomes" id="UP000237105">
    <property type="component" value="Unassembled WGS sequence"/>
</dbReference>
<feature type="region of interest" description="Disordered" evidence="7">
    <location>
        <begin position="1"/>
        <end position="20"/>
    </location>
</feature>
<protein>
    <submittedName>
        <fullName evidence="9">Basic helix-loop-helix transcription factor</fullName>
    </submittedName>
</protein>
<name>A0A2P5D8Z8_PARAD</name>
<dbReference type="AlphaFoldDB" id="A0A2P5D8Z8"/>
<evidence type="ECO:0000256" key="7">
    <source>
        <dbReference type="SAM" id="MobiDB-lite"/>
    </source>
</evidence>
<dbReference type="GO" id="GO:0005634">
    <property type="term" value="C:nucleus"/>
    <property type="evidence" value="ECO:0007669"/>
    <property type="project" value="UniProtKB-SubCell"/>
</dbReference>
<dbReference type="SUPFAM" id="SSF47459">
    <property type="entry name" value="HLH, helix-loop-helix DNA-binding domain"/>
    <property type="match status" value="1"/>
</dbReference>
<dbReference type="GO" id="GO:0000978">
    <property type="term" value="F:RNA polymerase II cis-regulatory region sequence-specific DNA binding"/>
    <property type="evidence" value="ECO:0007669"/>
    <property type="project" value="TreeGrafter"/>
</dbReference>
<comment type="caution">
    <text evidence="9">The sequence shown here is derived from an EMBL/GenBank/DDBJ whole genome shotgun (WGS) entry which is preliminary data.</text>
</comment>
<evidence type="ECO:0000256" key="5">
    <source>
        <dbReference type="ARBA" id="ARBA00023242"/>
    </source>
</evidence>
<dbReference type="PANTHER" id="PTHR16223">
    <property type="entry name" value="TRANSCRIPTION FACTOR BHLH83-RELATED"/>
    <property type="match status" value="1"/>
</dbReference>
<keyword evidence="2" id="KW-0805">Transcription regulation</keyword>
<keyword evidence="3" id="KW-0238">DNA-binding</keyword>
<proteinExistence type="predicted"/>
<dbReference type="Gene3D" id="4.10.280.10">
    <property type="entry name" value="Helix-loop-helix DNA-binding domain"/>
    <property type="match status" value="1"/>
</dbReference>
<dbReference type="OrthoDB" id="2019494at2759"/>
<keyword evidence="4" id="KW-0804">Transcription</keyword>
<evidence type="ECO:0000256" key="3">
    <source>
        <dbReference type="ARBA" id="ARBA00023125"/>
    </source>
</evidence>